<gene>
    <name evidence="4" type="ORF">HGA11_07590</name>
</gene>
<dbReference type="InterPro" id="IPR050109">
    <property type="entry name" value="HTH-type_TetR-like_transc_reg"/>
</dbReference>
<accession>A0A7X6RUY7</accession>
<dbReference type="SUPFAM" id="SSF48498">
    <property type="entry name" value="Tetracyclin repressor-like, C-terminal domain"/>
    <property type="match status" value="1"/>
</dbReference>
<evidence type="ECO:0000313" key="4">
    <source>
        <dbReference type="EMBL" id="NKZ10839.1"/>
    </source>
</evidence>
<comment type="caution">
    <text evidence="4">The sequence shown here is derived from an EMBL/GenBank/DDBJ whole genome shotgun (WGS) entry which is preliminary data.</text>
</comment>
<dbReference type="PANTHER" id="PTHR30055">
    <property type="entry name" value="HTH-TYPE TRANSCRIPTIONAL REGULATOR RUTR"/>
    <property type="match status" value="1"/>
</dbReference>
<organism evidence="4 5">
    <name type="scientific">Mycolicibacterium septicum DSM 44393</name>
    <dbReference type="NCBI Taxonomy" id="1341646"/>
    <lineage>
        <taxon>Bacteria</taxon>
        <taxon>Bacillati</taxon>
        <taxon>Actinomycetota</taxon>
        <taxon>Actinomycetes</taxon>
        <taxon>Mycobacteriales</taxon>
        <taxon>Mycobacteriaceae</taxon>
        <taxon>Mycolicibacterium</taxon>
    </lineage>
</organism>
<dbReference type="RefSeq" id="WP_049924840.1">
    <property type="nucleotide sequence ID" value="NZ_HG322951.1"/>
</dbReference>
<dbReference type="InterPro" id="IPR009057">
    <property type="entry name" value="Homeodomain-like_sf"/>
</dbReference>
<dbReference type="AlphaFoldDB" id="A0A7X6RUY7"/>
<proteinExistence type="predicted"/>
<dbReference type="PROSITE" id="PS50977">
    <property type="entry name" value="HTH_TETR_2"/>
    <property type="match status" value="1"/>
</dbReference>
<dbReference type="PANTHER" id="PTHR30055:SF160">
    <property type="entry name" value="TRANSCRIPTIONAL REGULATORY PROTEIN (PROBABLY ASNC-FAMILY)-RELATED"/>
    <property type="match status" value="1"/>
</dbReference>
<dbReference type="InterPro" id="IPR036271">
    <property type="entry name" value="Tet_transcr_reg_TetR-rel_C_sf"/>
</dbReference>
<dbReference type="Proteomes" id="UP000518188">
    <property type="component" value="Unassembled WGS sequence"/>
</dbReference>
<dbReference type="GO" id="GO:0000976">
    <property type="term" value="F:transcription cis-regulatory region binding"/>
    <property type="evidence" value="ECO:0007669"/>
    <property type="project" value="TreeGrafter"/>
</dbReference>
<sequence length="212" mass="23734">MPSSPRRRKAARRLTPEARQEQILDTTMALAVRDGYGATTMQSVAREAGVTRPVVYEFYRDRTELLQDLLAREIQKAFALSQNVFAAVQRGETLNETMSWTLTEFLNIVAQAPESWRLVLLPPAGAPPEVQATITSARAAILAQIQRNLEQLPGATSAEVDIELLAFTLLAGCEVGARRYLADPELYSIERLSASMTWIREHIRFEWSSNQS</sequence>
<name>A0A7X6RUY7_9MYCO</name>
<dbReference type="Pfam" id="PF00440">
    <property type="entry name" value="TetR_N"/>
    <property type="match status" value="1"/>
</dbReference>
<evidence type="ECO:0000313" key="5">
    <source>
        <dbReference type="Proteomes" id="UP000518188"/>
    </source>
</evidence>
<dbReference type="PRINTS" id="PR00455">
    <property type="entry name" value="HTHTETR"/>
</dbReference>
<evidence type="ECO:0000256" key="2">
    <source>
        <dbReference type="PROSITE-ProRule" id="PRU00335"/>
    </source>
</evidence>
<reference evidence="4 5" key="1">
    <citation type="submission" date="2020-04" db="EMBL/GenBank/DDBJ databases">
        <title>MicrobeNet Type strains.</title>
        <authorList>
            <person name="Nicholson A.C."/>
        </authorList>
    </citation>
    <scope>NUCLEOTIDE SEQUENCE [LARGE SCALE GENOMIC DNA]</scope>
    <source>
        <strain evidence="4 5">ATCC 700731</strain>
    </source>
</reference>
<protein>
    <submittedName>
        <fullName evidence="4">TetR/AcrR family transcriptional regulator</fullName>
    </submittedName>
</protein>
<dbReference type="GO" id="GO:0003700">
    <property type="term" value="F:DNA-binding transcription factor activity"/>
    <property type="evidence" value="ECO:0007669"/>
    <property type="project" value="TreeGrafter"/>
</dbReference>
<dbReference type="EMBL" id="JAAXPJ010000002">
    <property type="protein sequence ID" value="NKZ10839.1"/>
    <property type="molecule type" value="Genomic_DNA"/>
</dbReference>
<evidence type="ECO:0000256" key="1">
    <source>
        <dbReference type="ARBA" id="ARBA00023125"/>
    </source>
</evidence>
<evidence type="ECO:0000259" key="3">
    <source>
        <dbReference type="PROSITE" id="PS50977"/>
    </source>
</evidence>
<dbReference type="Gene3D" id="1.10.357.10">
    <property type="entry name" value="Tetracycline Repressor, domain 2"/>
    <property type="match status" value="1"/>
</dbReference>
<feature type="domain" description="HTH tetR-type" evidence="3">
    <location>
        <begin position="17"/>
        <end position="77"/>
    </location>
</feature>
<keyword evidence="1 2" id="KW-0238">DNA-binding</keyword>
<feature type="DNA-binding region" description="H-T-H motif" evidence="2">
    <location>
        <begin position="40"/>
        <end position="59"/>
    </location>
</feature>
<dbReference type="InterPro" id="IPR001647">
    <property type="entry name" value="HTH_TetR"/>
</dbReference>
<dbReference type="SUPFAM" id="SSF46689">
    <property type="entry name" value="Homeodomain-like"/>
    <property type="match status" value="1"/>
</dbReference>